<dbReference type="EMBL" id="KQ085969">
    <property type="protein sequence ID" value="KLO12902.1"/>
    <property type="molecule type" value="Genomic_DNA"/>
</dbReference>
<evidence type="ECO:0000313" key="3">
    <source>
        <dbReference type="Proteomes" id="UP000053477"/>
    </source>
</evidence>
<accession>A0A0H2RMW4</accession>
<sequence length="268" mass="27810">MTASTSSFVGGAPEDADFCCCGGGAGVPPALCVFELELAEPAGGGNTEAAVAIVVVVDDDTDPDVEGMGGATAVDSAGNGERVVNNGADAGGGAATLVVRRSTEFRVQFFLFFSKKRTDRKAAIKSYIFLPVINGDGNVDGLEGGWRRGWRRKGPRLVALLPAFWQSLHSTHQSFSQFSIRHLPPHLSYPAHPSMHFGGFVSSNNCDGGQRRAAGAGGSTRRTSGDQGVGEGQEGIAARDVRPGTANANPLDPVIHGLGPSSHPLQAR</sequence>
<evidence type="ECO:0000313" key="2">
    <source>
        <dbReference type="EMBL" id="KLO12902.1"/>
    </source>
</evidence>
<keyword evidence="3" id="KW-1185">Reference proteome</keyword>
<dbReference type="InParanoid" id="A0A0H2RMW4"/>
<protein>
    <submittedName>
        <fullName evidence="2">Uncharacterized protein</fullName>
    </submittedName>
</protein>
<feature type="region of interest" description="Disordered" evidence="1">
    <location>
        <begin position="208"/>
        <end position="268"/>
    </location>
</feature>
<dbReference type="Proteomes" id="UP000053477">
    <property type="component" value="Unassembled WGS sequence"/>
</dbReference>
<dbReference type="AlphaFoldDB" id="A0A0H2RMW4"/>
<feature type="compositionally biased region" description="Low complexity" evidence="1">
    <location>
        <begin position="211"/>
        <end position="222"/>
    </location>
</feature>
<organism evidence="2 3">
    <name type="scientific">Schizopora paradoxa</name>
    <dbReference type="NCBI Taxonomy" id="27342"/>
    <lineage>
        <taxon>Eukaryota</taxon>
        <taxon>Fungi</taxon>
        <taxon>Dikarya</taxon>
        <taxon>Basidiomycota</taxon>
        <taxon>Agaricomycotina</taxon>
        <taxon>Agaricomycetes</taxon>
        <taxon>Hymenochaetales</taxon>
        <taxon>Schizoporaceae</taxon>
        <taxon>Schizopora</taxon>
    </lineage>
</organism>
<name>A0A0H2RMW4_9AGAM</name>
<reference evidence="2 3" key="1">
    <citation type="submission" date="2015-04" db="EMBL/GenBank/DDBJ databases">
        <title>Complete genome sequence of Schizopora paradoxa KUC8140, a cosmopolitan wood degrader in East Asia.</title>
        <authorList>
            <consortium name="DOE Joint Genome Institute"/>
            <person name="Min B."/>
            <person name="Park H."/>
            <person name="Jang Y."/>
            <person name="Kim J.-J."/>
            <person name="Kim K.H."/>
            <person name="Pangilinan J."/>
            <person name="Lipzen A."/>
            <person name="Riley R."/>
            <person name="Grigoriev I.V."/>
            <person name="Spatafora J.W."/>
            <person name="Choi I.-G."/>
        </authorList>
    </citation>
    <scope>NUCLEOTIDE SEQUENCE [LARGE SCALE GENOMIC DNA]</scope>
    <source>
        <strain evidence="2 3">KUC8140</strain>
    </source>
</reference>
<gene>
    <name evidence="2" type="ORF">SCHPADRAFT_890472</name>
</gene>
<evidence type="ECO:0000256" key="1">
    <source>
        <dbReference type="SAM" id="MobiDB-lite"/>
    </source>
</evidence>
<proteinExistence type="predicted"/>